<evidence type="ECO:0000256" key="10">
    <source>
        <dbReference type="ARBA" id="ARBA00030169"/>
    </source>
</evidence>
<comment type="similarity">
    <text evidence="3">Belongs to the class II aldolase/RraA-like family.</text>
</comment>
<dbReference type="EC" id="4.1.1.112" evidence="6"/>
<keyword evidence="15" id="KW-1185">Reference proteome</keyword>
<protein>
    <recommendedName>
        <fullName evidence="7">Putative 4-hydroxy-4-methyl-2-oxoglutarate aldolase</fullName>
        <ecNumber evidence="6">4.1.1.112</ecNumber>
        <ecNumber evidence="5">4.1.3.17</ecNumber>
    </recommendedName>
    <alternativeName>
        <fullName evidence="11">Oxaloacetate decarboxylase</fullName>
    </alternativeName>
    <alternativeName>
        <fullName evidence="9">Regulator of ribonuclease activity homolog</fullName>
    </alternativeName>
    <alternativeName>
        <fullName evidence="10">RraA-like protein</fullName>
    </alternativeName>
</protein>
<evidence type="ECO:0000256" key="8">
    <source>
        <dbReference type="ARBA" id="ARBA00025046"/>
    </source>
</evidence>
<dbReference type="CDD" id="cd16841">
    <property type="entry name" value="RraA_family"/>
    <property type="match status" value="1"/>
</dbReference>
<accession>A0AA87REN9</accession>
<evidence type="ECO:0000313" key="15">
    <source>
        <dbReference type="Proteomes" id="UP000321749"/>
    </source>
</evidence>
<feature type="binding site" evidence="13">
    <location>
        <position position="105"/>
    </location>
    <ligand>
        <name>substrate</name>
    </ligand>
</feature>
<evidence type="ECO:0000256" key="9">
    <source>
        <dbReference type="ARBA" id="ARBA00029596"/>
    </source>
</evidence>
<dbReference type="Proteomes" id="UP000321749">
    <property type="component" value="Unassembled WGS sequence"/>
</dbReference>
<evidence type="ECO:0000256" key="6">
    <source>
        <dbReference type="ARBA" id="ARBA00012947"/>
    </source>
</evidence>
<dbReference type="Gene3D" id="3.50.30.40">
    <property type="entry name" value="Ribonuclease E inhibitor RraA/RraA-like"/>
    <property type="match status" value="1"/>
</dbReference>
<keyword evidence="13" id="KW-0460">Magnesium</keyword>
<name>A0AA87REN9_9MICO</name>
<feature type="binding site" evidence="13">
    <location>
        <begin position="83"/>
        <end position="86"/>
    </location>
    <ligand>
        <name>substrate</name>
    </ligand>
</feature>
<evidence type="ECO:0000256" key="11">
    <source>
        <dbReference type="ARBA" id="ARBA00032305"/>
    </source>
</evidence>
<comment type="cofactor">
    <cofactor evidence="13">
        <name>Mg(2+)</name>
        <dbReference type="ChEBI" id="CHEBI:18420"/>
    </cofactor>
</comment>
<dbReference type="InterPro" id="IPR036704">
    <property type="entry name" value="RraA/RraA-like_sf"/>
</dbReference>
<evidence type="ECO:0000256" key="13">
    <source>
        <dbReference type="PIRSR" id="PIRSR605493-1"/>
    </source>
</evidence>
<gene>
    <name evidence="14" type="ORF">ABA31_04260</name>
</gene>
<dbReference type="PANTHER" id="PTHR33254">
    <property type="entry name" value="4-HYDROXY-4-METHYL-2-OXOGLUTARATE ALDOLASE 3-RELATED"/>
    <property type="match status" value="1"/>
</dbReference>
<comment type="catalytic activity">
    <reaction evidence="1">
        <text>4-hydroxy-4-methyl-2-oxoglutarate = 2 pyruvate</text>
        <dbReference type="Rhea" id="RHEA:22748"/>
        <dbReference type="ChEBI" id="CHEBI:15361"/>
        <dbReference type="ChEBI" id="CHEBI:58276"/>
        <dbReference type="EC" id="4.1.3.17"/>
    </reaction>
</comment>
<dbReference type="RefSeq" id="WP_186808078.1">
    <property type="nucleotide sequence ID" value="NZ_BJUU01000002.1"/>
</dbReference>
<dbReference type="InterPro" id="IPR005493">
    <property type="entry name" value="RraA/RraA-like"/>
</dbReference>
<reference evidence="14 15" key="1">
    <citation type="submission" date="2019-07" db="EMBL/GenBank/DDBJ databases">
        <title>Whole genome shotgun sequence of Agrococcus baldri NBRC 103055.</title>
        <authorList>
            <person name="Hosoyama A."/>
            <person name="Uohara A."/>
            <person name="Ohji S."/>
            <person name="Ichikawa N."/>
        </authorList>
    </citation>
    <scope>NUCLEOTIDE SEQUENCE [LARGE SCALE GENOMIC DNA]</scope>
    <source>
        <strain evidence="14 15">NBRC 103055</strain>
    </source>
</reference>
<dbReference type="GO" id="GO:0046872">
    <property type="term" value="F:metal ion binding"/>
    <property type="evidence" value="ECO:0007669"/>
    <property type="project" value="UniProtKB-KW"/>
</dbReference>
<evidence type="ECO:0000256" key="1">
    <source>
        <dbReference type="ARBA" id="ARBA00001342"/>
    </source>
</evidence>
<evidence type="ECO:0000256" key="4">
    <source>
        <dbReference type="ARBA" id="ARBA00011233"/>
    </source>
</evidence>
<dbReference type="EC" id="4.1.3.17" evidence="5"/>
<keyword evidence="13" id="KW-0479">Metal-binding</keyword>
<dbReference type="Pfam" id="PF03737">
    <property type="entry name" value="RraA-like"/>
    <property type="match status" value="1"/>
</dbReference>
<comment type="subunit">
    <text evidence="4">Homotrimer.</text>
</comment>
<evidence type="ECO:0000256" key="3">
    <source>
        <dbReference type="ARBA" id="ARBA00008621"/>
    </source>
</evidence>
<dbReference type="GO" id="GO:0008948">
    <property type="term" value="F:oxaloacetate decarboxylase activity"/>
    <property type="evidence" value="ECO:0007669"/>
    <property type="project" value="UniProtKB-EC"/>
</dbReference>
<dbReference type="AlphaFoldDB" id="A0AA87REN9"/>
<evidence type="ECO:0000313" key="14">
    <source>
        <dbReference type="EMBL" id="GEK79075.1"/>
    </source>
</evidence>
<comment type="cofactor">
    <cofactor evidence="2">
        <name>a divalent metal cation</name>
        <dbReference type="ChEBI" id="CHEBI:60240"/>
    </cofactor>
</comment>
<organism evidence="14 15">
    <name type="scientific">Agrococcus baldri</name>
    <dbReference type="NCBI Taxonomy" id="153730"/>
    <lineage>
        <taxon>Bacteria</taxon>
        <taxon>Bacillati</taxon>
        <taxon>Actinomycetota</taxon>
        <taxon>Actinomycetes</taxon>
        <taxon>Micrococcales</taxon>
        <taxon>Microbacteriaceae</taxon>
        <taxon>Agrococcus</taxon>
    </lineage>
</organism>
<evidence type="ECO:0000256" key="5">
    <source>
        <dbReference type="ARBA" id="ARBA00012213"/>
    </source>
</evidence>
<dbReference type="NCBIfam" id="NF004850">
    <property type="entry name" value="PRK06201.1"/>
    <property type="match status" value="1"/>
</dbReference>
<dbReference type="PANTHER" id="PTHR33254:SF4">
    <property type="entry name" value="4-HYDROXY-4-METHYL-2-OXOGLUTARATE ALDOLASE 3-RELATED"/>
    <property type="match status" value="1"/>
</dbReference>
<dbReference type="EMBL" id="BJUU01000002">
    <property type="protein sequence ID" value="GEK79075.1"/>
    <property type="molecule type" value="Genomic_DNA"/>
</dbReference>
<proteinExistence type="inferred from homology"/>
<comment type="caution">
    <text evidence="14">The sequence shown here is derived from an EMBL/GenBank/DDBJ whole genome shotgun (WGS) entry which is preliminary data.</text>
</comment>
<evidence type="ECO:0000256" key="12">
    <source>
        <dbReference type="ARBA" id="ARBA00047973"/>
    </source>
</evidence>
<dbReference type="SUPFAM" id="SSF89562">
    <property type="entry name" value="RraA-like"/>
    <property type="match status" value="1"/>
</dbReference>
<evidence type="ECO:0000256" key="2">
    <source>
        <dbReference type="ARBA" id="ARBA00001968"/>
    </source>
</evidence>
<dbReference type="GO" id="GO:0047443">
    <property type="term" value="F:4-hydroxy-4-methyl-2-oxoglutarate aldolase activity"/>
    <property type="evidence" value="ECO:0007669"/>
    <property type="project" value="UniProtKB-EC"/>
</dbReference>
<evidence type="ECO:0000256" key="7">
    <source>
        <dbReference type="ARBA" id="ARBA00016549"/>
    </source>
</evidence>
<comment type="function">
    <text evidence="8">Catalyzes the aldol cleavage of 4-hydroxy-4-methyl-2-oxoglutarate (HMG) into 2 molecules of pyruvate. Also contains a secondary oxaloacetate (OAA) decarboxylase activity due to the common pyruvate enolate transition state formed following C-C bond cleavage in the retro-aldol and decarboxylation reactions.</text>
</comment>
<feature type="binding site" evidence="13">
    <location>
        <position position="106"/>
    </location>
    <ligand>
        <name>Mg(2+)</name>
        <dbReference type="ChEBI" id="CHEBI:18420"/>
    </ligand>
</feature>
<sequence>MGTALERLAVIPTANIGDAVDRLGLVDGAIRPVWEGARLAGPAFTCWTRAGDNLTLHKAVDAAEPGDIIVVNGEGDLSRALIGELLALRAKAKGIAGFVIDGAARDADGLQQYGMPVFARGITPAGPYKFGPGRLQVPVAVGGIAIVPGDLVIGDADGVAVVPAASADEVADAAEAVQAHERERLAGLERDVAAWEQRAASASAPVAS</sequence>
<comment type="catalytic activity">
    <reaction evidence="12">
        <text>oxaloacetate + H(+) = pyruvate + CO2</text>
        <dbReference type="Rhea" id="RHEA:15641"/>
        <dbReference type="ChEBI" id="CHEBI:15361"/>
        <dbReference type="ChEBI" id="CHEBI:15378"/>
        <dbReference type="ChEBI" id="CHEBI:16452"/>
        <dbReference type="ChEBI" id="CHEBI:16526"/>
        <dbReference type="EC" id="4.1.1.112"/>
    </reaction>
</comment>